<evidence type="ECO:0000256" key="9">
    <source>
        <dbReference type="ARBA" id="ARBA00022892"/>
    </source>
</evidence>
<evidence type="ECO:0000256" key="7">
    <source>
        <dbReference type="ARBA" id="ARBA00022692"/>
    </source>
</evidence>
<evidence type="ECO:0000256" key="8">
    <source>
        <dbReference type="ARBA" id="ARBA00022824"/>
    </source>
</evidence>
<keyword evidence="12 16" id="KW-0472">Membrane</keyword>
<keyword evidence="11 17" id="KW-1133">Transmembrane helix</keyword>
<evidence type="ECO:0000256" key="2">
    <source>
        <dbReference type="ARBA" id="ARBA00004180"/>
    </source>
</evidence>
<keyword evidence="14 16" id="KW-0168">Coated pit</keyword>
<proteinExistence type="inferred from homology"/>
<dbReference type="GO" id="GO:0016192">
    <property type="term" value="P:vesicle-mediated transport"/>
    <property type="evidence" value="ECO:0007669"/>
    <property type="project" value="UniProtKB-KW"/>
</dbReference>
<evidence type="ECO:0000256" key="10">
    <source>
        <dbReference type="ARBA" id="ARBA00022927"/>
    </source>
</evidence>
<dbReference type="GO" id="GO:0030132">
    <property type="term" value="C:clathrin coat of coated pit"/>
    <property type="evidence" value="ECO:0007669"/>
    <property type="project" value="InterPro"/>
</dbReference>
<evidence type="ECO:0000256" key="15">
    <source>
        <dbReference type="ARBA" id="ARBA00023329"/>
    </source>
</evidence>
<keyword evidence="10" id="KW-0653">Protein transport</keyword>
<keyword evidence="19" id="KW-1185">Reference proteome</keyword>
<comment type="subcellular location">
    <subcellularLocation>
        <location evidence="2 16">Cytoplasmic vesicle membrane</location>
        <topology evidence="2 16">Peripheral membrane protein</topology>
        <orientation evidence="2 16">Cytoplasmic side</orientation>
    </subcellularLocation>
    <subcellularLocation>
        <location evidence="3">Endoplasmic reticulum membrane</location>
        <topology evidence="3">Multi-pass membrane protein</topology>
    </subcellularLocation>
    <subcellularLocation>
        <location evidence="16">Membrane</location>
        <location evidence="16">Coated pit</location>
        <topology evidence="16">Peripheral membrane protein</topology>
        <orientation evidence="16">Cytoplasmic side</orientation>
    </subcellularLocation>
    <text evidence="16">Cytoplasmic face of coated pits and vesicles.</text>
</comment>
<dbReference type="GO" id="GO:0046923">
    <property type="term" value="F:ER retention sequence binding"/>
    <property type="evidence" value="ECO:0007669"/>
    <property type="project" value="InterPro"/>
</dbReference>
<keyword evidence="15 16" id="KW-0968">Cytoplasmic vesicle</keyword>
<feature type="transmembrane region" description="Helical" evidence="17">
    <location>
        <begin position="34"/>
        <end position="52"/>
    </location>
</feature>
<evidence type="ECO:0000256" key="11">
    <source>
        <dbReference type="ARBA" id="ARBA00022989"/>
    </source>
</evidence>
<dbReference type="GO" id="GO:0005789">
    <property type="term" value="C:endoplasmic reticulum membrane"/>
    <property type="evidence" value="ECO:0007669"/>
    <property type="project" value="UniProtKB-SubCell"/>
</dbReference>
<comment type="similarity">
    <text evidence="5">Belongs to the ERD2 family.</text>
</comment>
<evidence type="ECO:0000256" key="12">
    <source>
        <dbReference type="ARBA" id="ARBA00023136"/>
    </source>
</evidence>
<dbReference type="GO" id="GO:0006621">
    <property type="term" value="P:protein retention in ER lumen"/>
    <property type="evidence" value="ECO:0007669"/>
    <property type="project" value="InterPro"/>
</dbReference>
<evidence type="ECO:0000256" key="13">
    <source>
        <dbReference type="ARBA" id="ARBA00023170"/>
    </source>
</evidence>
<evidence type="ECO:0000313" key="18">
    <source>
        <dbReference type="EMBL" id="PNH05643.1"/>
    </source>
</evidence>
<evidence type="ECO:0000256" key="6">
    <source>
        <dbReference type="ARBA" id="ARBA00022448"/>
    </source>
</evidence>
<evidence type="ECO:0000256" key="3">
    <source>
        <dbReference type="ARBA" id="ARBA00004477"/>
    </source>
</evidence>
<keyword evidence="7 17" id="KW-0812">Transmembrane</keyword>
<keyword evidence="9" id="KW-0931">ER-Golgi transport</keyword>
<accession>A0A2J7ZZF7</accession>
<dbReference type="GO" id="GO:0030130">
    <property type="term" value="C:clathrin coat of trans-Golgi network vesicle"/>
    <property type="evidence" value="ECO:0007669"/>
    <property type="project" value="InterPro"/>
</dbReference>
<evidence type="ECO:0000256" key="14">
    <source>
        <dbReference type="ARBA" id="ARBA00023176"/>
    </source>
</evidence>
<evidence type="ECO:0000256" key="5">
    <source>
        <dbReference type="ARBA" id="ARBA00010120"/>
    </source>
</evidence>
<dbReference type="AlphaFoldDB" id="A0A2J7ZZF7"/>
<evidence type="ECO:0000313" key="19">
    <source>
        <dbReference type="Proteomes" id="UP000236333"/>
    </source>
</evidence>
<dbReference type="GO" id="GO:0005198">
    <property type="term" value="F:structural molecule activity"/>
    <property type="evidence" value="ECO:0007669"/>
    <property type="project" value="InterPro"/>
</dbReference>
<evidence type="ECO:0000256" key="17">
    <source>
        <dbReference type="SAM" id="Phobius"/>
    </source>
</evidence>
<keyword evidence="13 18" id="KW-0675">Receptor</keyword>
<organism evidence="18 19">
    <name type="scientific">Tetrabaena socialis</name>
    <dbReference type="NCBI Taxonomy" id="47790"/>
    <lineage>
        <taxon>Eukaryota</taxon>
        <taxon>Viridiplantae</taxon>
        <taxon>Chlorophyta</taxon>
        <taxon>core chlorophytes</taxon>
        <taxon>Chlorophyceae</taxon>
        <taxon>CS clade</taxon>
        <taxon>Chlamydomonadales</taxon>
        <taxon>Tetrabaenaceae</taxon>
        <taxon>Tetrabaena</taxon>
    </lineage>
</organism>
<comment type="caution">
    <text evidence="18">The sequence shown here is derived from an EMBL/GenBank/DDBJ whole genome shotgun (WGS) entry which is preliminary data.</text>
</comment>
<gene>
    <name evidence="18" type="ORF">TSOC_008084</name>
</gene>
<comment type="function">
    <text evidence="1 16">Clathrin is the major protein of the polyhedral coat of coated pits and vesicles.</text>
</comment>
<dbReference type="Pfam" id="PF01086">
    <property type="entry name" value="Clathrin_lg_ch"/>
    <property type="match status" value="1"/>
</dbReference>
<name>A0A2J7ZZF7_9CHLO</name>
<keyword evidence="6" id="KW-0813">Transport</keyword>
<dbReference type="InterPro" id="IPR000133">
    <property type="entry name" value="ER_ret_rcpt"/>
</dbReference>
<protein>
    <recommendedName>
        <fullName evidence="16">Clathrin light chain</fullName>
    </recommendedName>
</protein>
<evidence type="ECO:0000256" key="1">
    <source>
        <dbReference type="ARBA" id="ARBA00003913"/>
    </source>
</evidence>
<comment type="similarity">
    <text evidence="4 16">Belongs to the clathrin light chain family.</text>
</comment>
<dbReference type="OrthoDB" id="7694678at2759"/>
<reference evidence="18 19" key="1">
    <citation type="journal article" date="2017" name="Mol. Biol. Evol.">
        <title>The 4-celled Tetrabaena socialis nuclear genome reveals the essential components for genetic control of cell number at the origin of multicellularity in the volvocine lineage.</title>
        <authorList>
            <person name="Featherston J."/>
            <person name="Arakaki Y."/>
            <person name="Hanschen E.R."/>
            <person name="Ferris P.J."/>
            <person name="Michod R.E."/>
            <person name="Olson B.J.S.C."/>
            <person name="Nozaki H."/>
            <person name="Durand P.M."/>
        </authorList>
    </citation>
    <scope>NUCLEOTIDE SEQUENCE [LARGE SCALE GENOMIC DNA]</scope>
    <source>
        <strain evidence="18 19">NIES-571</strain>
    </source>
</reference>
<dbReference type="Pfam" id="PF00810">
    <property type="entry name" value="ER_lumen_recept"/>
    <property type="match status" value="1"/>
</dbReference>
<dbReference type="InterPro" id="IPR000996">
    <property type="entry name" value="Clathrin_L-chain"/>
</dbReference>
<feature type="transmembrane region" description="Helical" evidence="17">
    <location>
        <begin position="96"/>
        <end position="113"/>
    </location>
</feature>
<dbReference type="PANTHER" id="PTHR10585">
    <property type="entry name" value="ER LUMEN PROTEIN RETAINING RECEPTOR"/>
    <property type="match status" value="1"/>
</dbReference>
<dbReference type="GO" id="GO:0006886">
    <property type="term" value="P:intracellular protein transport"/>
    <property type="evidence" value="ECO:0007669"/>
    <property type="project" value="InterPro"/>
</dbReference>
<dbReference type="Proteomes" id="UP000236333">
    <property type="component" value="Unassembled WGS sequence"/>
</dbReference>
<keyword evidence="8" id="KW-0256">Endoplasmic reticulum</keyword>
<evidence type="ECO:0000256" key="4">
    <source>
        <dbReference type="ARBA" id="ARBA00005263"/>
    </source>
</evidence>
<feature type="transmembrane region" description="Helical" evidence="17">
    <location>
        <begin position="64"/>
        <end position="84"/>
    </location>
</feature>
<dbReference type="EMBL" id="PGGS01000290">
    <property type="protein sequence ID" value="PNH05643.1"/>
    <property type="molecule type" value="Genomic_DNA"/>
</dbReference>
<sequence>MLSMETALAGGGLLHALSRTGLLWKLARDKNCRAISLVTLELYFIIYVTRYLDLLYMFSSFSSTLFKLIHLVVAMAIVLLMRYSPAAQTYDADLDVFPRIVLIAPCLVLAVFLNRVNLIVEIFHSFRFVAICRTGLPLPPPPFQAAPSDSFAAAPSDSFAAAPPAPMENGAGLDDFFSGSAAVLSPSSTMPAAAEAALFADSAPAAADTAEGDVTFADGAAPPADEEAFFQHYEPTPLPAPVVPAEVVDPRVEWRKVNQETLKKKDAEEAGAKKQLKEGAAKHLEKFYTVRTATLTTRKGNNRKSEAHQKEVEVPASGTVWEKVNALVNFASTKDHAKDVTRYKALLLTCKAKNRKREARGAQAVCARWPAAVARGVLRAEVVTDWEESVKEDPYAVLADVVHAVVFLGGLGLLLWQRAQVKKQQGLNESGAPLPNFDEVWDASKFKFEDQEGGRAGGMQLVK</sequence>
<evidence type="ECO:0000256" key="16">
    <source>
        <dbReference type="RuleBase" id="RU363137"/>
    </source>
</evidence>